<dbReference type="AlphaFoldDB" id="A0A8X6TCQ9"/>
<protein>
    <submittedName>
        <fullName evidence="1">Uncharacterized protein</fullName>
    </submittedName>
</protein>
<dbReference type="Proteomes" id="UP000887013">
    <property type="component" value="Unassembled WGS sequence"/>
</dbReference>
<reference evidence="1" key="1">
    <citation type="submission" date="2020-08" db="EMBL/GenBank/DDBJ databases">
        <title>Multicomponent nature underlies the extraordinary mechanical properties of spider dragline silk.</title>
        <authorList>
            <person name="Kono N."/>
            <person name="Nakamura H."/>
            <person name="Mori M."/>
            <person name="Yoshida Y."/>
            <person name="Ohtoshi R."/>
            <person name="Malay A.D."/>
            <person name="Moran D.A.P."/>
            <person name="Tomita M."/>
            <person name="Numata K."/>
            <person name="Arakawa K."/>
        </authorList>
    </citation>
    <scope>NUCLEOTIDE SEQUENCE</scope>
</reference>
<evidence type="ECO:0000313" key="1">
    <source>
        <dbReference type="EMBL" id="GFT00720.1"/>
    </source>
</evidence>
<gene>
    <name evidence="1" type="ORF">NPIL_303861</name>
</gene>
<organism evidence="1 2">
    <name type="scientific">Nephila pilipes</name>
    <name type="common">Giant wood spider</name>
    <name type="synonym">Nephila maculata</name>
    <dbReference type="NCBI Taxonomy" id="299642"/>
    <lineage>
        <taxon>Eukaryota</taxon>
        <taxon>Metazoa</taxon>
        <taxon>Ecdysozoa</taxon>
        <taxon>Arthropoda</taxon>
        <taxon>Chelicerata</taxon>
        <taxon>Arachnida</taxon>
        <taxon>Araneae</taxon>
        <taxon>Araneomorphae</taxon>
        <taxon>Entelegynae</taxon>
        <taxon>Araneoidea</taxon>
        <taxon>Nephilidae</taxon>
        <taxon>Nephila</taxon>
    </lineage>
</organism>
<proteinExistence type="predicted"/>
<accession>A0A8X6TCQ9</accession>
<name>A0A8X6TCQ9_NEPPI</name>
<dbReference type="EMBL" id="BMAW01006826">
    <property type="protein sequence ID" value="GFT00720.1"/>
    <property type="molecule type" value="Genomic_DNA"/>
</dbReference>
<evidence type="ECO:0000313" key="2">
    <source>
        <dbReference type="Proteomes" id="UP000887013"/>
    </source>
</evidence>
<sequence>MMSCTRTSRLTSLQQTACRNRLPVRFLCPCRTLPTPHPGNKSPGIRQSGRVRYLPFHVSPFFFGEGRKQVAQVRFWLWLFDCVRTRRLSSNVLADAVLKIMMHLSRIFFIIIKPSVFSFFGCGSSPITRVVIKKKMAAEYGTTLGIFCPFPFHGVQKVARKQRPDGISFVHFVMKLMAFLKTLNARWQDFNWKISPLPLPYLSWVVFQVDAG</sequence>
<comment type="caution">
    <text evidence="1">The sequence shown here is derived from an EMBL/GenBank/DDBJ whole genome shotgun (WGS) entry which is preliminary data.</text>
</comment>
<keyword evidence="2" id="KW-1185">Reference proteome</keyword>